<sequence length="77" mass="8878">MNDLTHIAGLHKTFNAHWKLMRTLIFPSIIDVKTEPSPVQFSQKAGSFDPAFLLFNHFISLTYYLNPSYLLGLKSFF</sequence>
<evidence type="ECO:0000313" key="2">
    <source>
        <dbReference type="Proteomes" id="UP000002171"/>
    </source>
</evidence>
<keyword evidence="2" id="KW-1185">Reference proteome</keyword>
<dbReference type="EMBL" id="AAOW01000007">
    <property type="protein sequence ID" value="EAR61647.1"/>
    <property type="molecule type" value="Genomic_DNA"/>
</dbReference>
<dbReference type="Proteomes" id="UP000002171">
    <property type="component" value="Unassembled WGS sequence"/>
</dbReference>
<protein>
    <submittedName>
        <fullName evidence="1">Uncharacterized protein</fullName>
    </submittedName>
</protein>
<name>A0A7U8GRQ8_NEPCE</name>
<dbReference type="AlphaFoldDB" id="A0A7U8GRQ8"/>
<accession>A0A7U8GRQ8</accession>
<reference evidence="1 2" key="1">
    <citation type="submission" date="2006-02" db="EMBL/GenBank/DDBJ databases">
        <authorList>
            <person name="Pinhassi J."/>
            <person name="Pedros-Alio C."/>
            <person name="Ferriera S."/>
            <person name="Johnson J."/>
            <person name="Kravitz S."/>
            <person name="Halpern A."/>
            <person name="Remington K."/>
            <person name="Beeson K."/>
            <person name="Tran B."/>
            <person name="Rogers Y.-H."/>
            <person name="Friedman R."/>
            <person name="Venter J.C."/>
        </authorList>
    </citation>
    <scope>NUCLEOTIDE SEQUENCE [LARGE SCALE GENOMIC DNA]</scope>
    <source>
        <strain evidence="1 2">MED92</strain>
    </source>
</reference>
<organism evidence="1 2">
    <name type="scientific">Neptuniibacter caesariensis</name>
    <dbReference type="NCBI Taxonomy" id="207954"/>
    <lineage>
        <taxon>Bacteria</taxon>
        <taxon>Pseudomonadati</taxon>
        <taxon>Pseudomonadota</taxon>
        <taxon>Gammaproteobacteria</taxon>
        <taxon>Oceanospirillales</taxon>
        <taxon>Oceanospirillaceae</taxon>
        <taxon>Neptuniibacter</taxon>
    </lineage>
</organism>
<gene>
    <name evidence="1" type="ORF">MED92_13371</name>
</gene>
<evidence type="ECO:0000313" key="1">
    <source>
        <dbReference type="EMBL" id="EAR61647.1"/>
    </source>
</evidence>
<comment type="caution">
    <text evidence="1">The sequence shown here is derived from an EMBL/GenBank/DDBJ whole genome shotgun (WGS) entry which is preliminary data.</text>
</comment>
<proteinExistence type="predicted"/>